<protein>
    <recommendedName>
        <fullName evidence="3">USP domain-containing protein</fullName>
    </recommendedName>
</protein>
<reference evidence="1 2" key="1">
    <citation type="submission" date="2024-11" db="EMBL/GenBank/DDBJ databases">
        <title>Adaptive evolution of stress response genes in parasites aligns with host niche diversity.</title>
        <authorList>
            <person name="Hahn C."/>
            <person name="Resl P."/>
        </authorList>
    </citation>
    <scope>NUCLEOTIDE SEQUENCE [LARGE SCALE GENOMIC DNA]</scope>
    <source>
        <strain evidence="1">EGGRZ-B1_66</strain>
        <tissue evidence="1">Body</tissue>
    </source>
</reference>
<dbReference type="AlphaFoldDB" id="A0ABD2QHF4"/>
<gene>
    <name evidence="1" type="ORF">Ciccas_003531</name>
</gene>
<evidence type="ECO:0000313" key="2">
    <source>
        <dbReference type="Proteomes" id="UP001626550"/>
    </source>
</evidence>
<keyword evidence="2" id="KW-1185">Reference proteome</keyword>
<name>A0ABD2QHF4_9PLAT</name>
<comment type="caution">
    <text evidence="1">The sequence shown here is derived from an EMBL/GenBank/DDBJ whole genome shotgun (WGS) entry which is preliminary data.</text>
</comment>
<dbReference type="Gene3D" id="3.90.70.10">
    <property type="entry name" value="Cysteine proteinases"/>
    <property type="match status" value="1"/>
</dbReference>
<sequence>MESNYESIGQSCSPECRRVLTVSEVINWPQVLVIAFRRAYEIQISAYETLKKPDSTKFKLKAVFVYTTSPRHYYVLALRGKCWFCLNDSRVTGVESTALQFCSSMNAILSFYCSGIGHAAFPFPVSISTRLSQ</sequence>
<evidence type="ECO:0000313" key="1">
    <source>
        <dbReference type="EMBL" id="KAL3317811.1"/>
    </source>
</evidence>
<proteinExistence type="predicted"/>
<accession>A0ABD2QHF4</accession>
<evidence type="ECO:0008006" key="3">
    <source>
        <dbReference type="Google" id="ProtNLM"/>
    </source>
</evidence>
<dbReference type="Proteomes" id="UP001626550">
    <property type="component" value="Unassembled WGS sequence"/>
</dbReference>
<organism evidence="1 2">
    <name type="scientific">Cichlidogyrus casuarinus</name>
    <dbReference type="NCBI Taxonomy" id="1844966"/>
    <lineage>
        <taxon>Eukaryota</taxon>
        <taxon>Metazoa</taxon>
        <taxon>Spiralia</taxon>
        <taxon>Lophotrochozoa</taxon>
        <taxon>Platyhelminthes</taxon>
        <taxon>Monogenea</taxon>
        <taxon>Monopisthocotylea</taxon>
        <taxon>Dactylogyridea</taxon>
        <taxon>Ancyrocephalidae</taxon>
        <taxon>Cichlidogyrus</taxon>
    </lineage>
</organism>
<dbReference type="SUPFAM" id="SSF54001">
    <property type="entry name" value="Cysteine proteinases"/>
    <property type="match status" value="1"/>
</dbReference>
<dbReference type="InterPro" id="IPR038765">
    <property type="entry name" value="Papain-like_cys_pep_sf"/>
</dbReference>
<dbReference type="EMBL" id="JBJKFK010000327">
    <property type="protein sequence ID" value="KAL3317811.1"/>
    <property type="molecule type" value="Genomic_DNA"/>
</dbReference>